<dbReference type="PROSITE" id="PS51257">
    <property type="entry name" value="PROKAR_LIPOPROTEIN"/>
    <property type="match status" value="1"/>
</dbReference>
<feature type="transmembrane region" description="Helical" evidence="1">
    <location>
        <begin position="164"/>
        <end position="184"/>
    </location>
</feature>
<dbReference type="OrthoDB" id="1467772at2"/>
<dbReference type="RefSeq" id="WP_073121234.1">
    <property type="nucleotide sequence ID" value="NZ_BMEN01000004.1"/>
</dbReference>
<name>A0A1M5W0U2_9FLAO</name>
<keyword evidence="1" id="KW-0472">Membrane</keyword>
<feature type="transmembrane region" description="Helical" evidence="1">
    <location>
        <begin position="12"/>
        <end position="35"/>
    </location>
</feature>
<keyword evidence="3" id="KW-1185">Reference proteome</keyword>
<dbReference type="Proteomes" id="UP000184109">
    <property type="component" value="Unassembled WGS sequence"/>
</dbReference>
<proteinExistence type="predicted"/>
<dbReference type="AlphaFoldDB" id="A0A1M5W0U2"/>
<evidence type="ECO:0008006" key="4">
    <source>
        <dbReference type="Google" id="ProtNLM"/>
    </source>
</evidence>
<evidence type="ECO:0000256" key="1">
    <source>
        <dbReference type="SAM" id="Phobius"/>
    </source>
</evidence>
<protein>
    <recommendedName>
        <fullName evidence="4">UbiA prenyltransferase family protein</fullName>
    </recommendedName>
</protein>
<evidence type="ECO:0000313" key="2">
    <source>
        <dbReference type="EMBL" id="SHH80824.1"/>
    </source>
</evidence>
<dbReference type="STRING" id="1195760.SAMN05444281_2093"/>
<feature type="transmembrane region" description="Helical" evidence="1">
    <location>
        <begin position="230"/>
        <end position="247"/>
    </location>
</feature>
<keyword evidence="1" id="KW-1133">Transmembrane helix</keyword>
<evidence type="ECO:0000313" key="3">
    <source>
        <dbReference type="Proteomes" id="UP000184109"/>
    </source>
</evidence>
<feature type="transmembrane region" description="Helical" evidence="1">
    <location>
        <begin position="41"/>
        <end position="58"/>
    </location>
</feature>
<accession>A0A1M5W0U2</accession>
<feature type="transmembrane region" description="Helical" evidence="1">
    <location>
        <begin position="78"/>
        <end position="96"/>
    </location>
</feature>
<keyword evidence="1" id="KW-0812">Transmembrane</keyword>
<feature type="transmembrane region" description="Helical" evidence="1">
    <location>
        <begin position="132"/>
        <end position="152"/>
    </location>
</feature>
<organism evidence="2 3">
    <name type="scientific">Wenyingzhuangia marina</name>
    <dbReference type="NCBI Taxonomy" id="1195760"/>
    <lineage>
        <taxon>Bacteria</taxon>
        <taxon>Pseudomonadati</taxon>
        <taxon>Bacteroidota</taxon>
        <taxon>Flavobacteriia</taxon>
        <taxon>Flavobacteriales</taxon>
        <taxon>Flavobacteriaceae</taxon>
        <taxon>Wenyingzhuangia</taxon>
    </lineage>
</organism>
<feature type="transmembrane region" description="Helical" evidence="1">
    <location>
        <begin position="205"/>
        <end position="224"/>
    </location>
</feature>
<sequence>MKFLKALFQFYVYSNLHVSIAVACLVMSVGFLFGVEVSHEALLLMCATFVSYHLIRFLNRYKYGKKHLLDVFSNQYKALIYIMISAAMVVGLYELLQLEIIQFLHLFPFVILTLLYAYSFIGKNGIRHSIRFIPGIKIFVIAFVWAGTVVFFPVTSFVPFDVNHVIYFLGLMFFVVVLTIPFDIRDLAFDEKSIRTLPMLLGVKGVKVLGVFLLLLSLLIHWYVFGNDGFYQFLITSLVLVFLLFFAKEEQSKYYASFWVEGIPILYYLLLLYA</sequence>
<feature type="transmembrane region" description="Helical" evidence="1">
    <location>
        <begin position="254"/>
        <end position="273"/>
    </location>
</feature>
<feature type="transmembrane region" description="Helical" evidence="1">
    <location>
        <begin position="102"/>
        <end position="120"/>
    </location>
</feature>
<dbReference type="EMBL" id="FQXQ01000004">
    <property type="protein sequence ID" value="SHH80824.1"/>
    <property type="molecule type" value="Genomic_DNA"/>
</dbReference>
<gene>
    <name evidence="2" type="ORF">SAMN05444281_2093</name>
</gene>
<reference evidence="3" key="1">
    <citation type="submission" date="2016-11" db="EMBL/GenBank/DDBJ databases">
        <authorList>
            <person name="Varghese N."/>
            <person name="Submissions S."/>
        </authorList>
    </citation>
    <scope>NUCLEOTIDE SEQUENCE [LARGE SCALE GENOMIC DNA]</scope>
    <source>
        <strain evidence="3">DSM 100572</strain>
    </source>
</reference>